<dbReference type="EMBL" id="LAZR01002690">
    <property type="protein sequence ID" value="KKN26841.1"/>
    <property type="molecule type" value="Genomic_DNA"/>
</dbReference>
<comment type="caution">
    <text evidence="1">The sequence shown here is derived from an EMBL/GenBank/DDBJ whole genome shotgun (WGS) entry which is preliminary data.</text>
</comment>
<gene>
    <name evidence="1" type="ORF">LCGC14_0870730</name>
</gene>
<protein>
    <submittedName>
        <fullName evidence="1">Uncharacterized protein</fullName>
    </submittedName>
</protein>
<dbReference type="AlphaFoldDB" id="A0A0F9RPI6"/>
<sequence length="636" mass="68051">MVAGKARRLGKDTGLSQKRNKFSLYALGRQNDSQVGAEQFSSQEGFTPINQTGLQDTSKALGDGSQFGGAIGFKFRLCSLDSDTSELDITKASASGDVFDTAPGDCNALIIGSGGGTMTSDLEFINFPEWQGHRLTVFLNDAQTVTVKHTAGTTIYAIKTPTEADVVFSGAEQTISFVWSVTLSQWILVSQASGGGGCPVICAENDMGDISGNVDIDWSLANFHRARLIGDVVFTLINLPDDPLWQDICVEVLQDPVGGHAVAFTNGFNNGFIANPAQGINRYTSWQFYTYENPALTKIIQGFEKPSGTALAGNEWDGFAGFVHAKLSANQTTDITVGDHIEFDTVVNNDKLTVTSPAPGQFAGIFSGFTRGHTYECECYLAGQGSGNTLNFGAQFFDRTAGVFLGTEGTNLAETGGANRDSQTVAKALFNAVSASDSLEVRITNDTVLSAILEGQATPSDGTCMVTIKDCGITEDAQSNAPGIDPDLEQAILEDDIEAVPLPFDPNENPVFGEIDLAEMWHQAHNPGTSGDRFMQLNTTGSATTEANQQTDMIRSGRVMQIHVNKIQSGGGVRELSFRKNGADVLTMFFSVGTGIQVTTNNINVPWKAGDLVNWRMSGGIGGSERWIATMLVWYL</sequence>
<organism evidence="1">
    <name type="scientific">marine sediment metagenome</name>
    <dbReference type="NCBI Taxonomy" id="412755"/>
    <lineage>
        <taxon>unclassified sequences</taxon>
        <taxon>metagenomes</taxon>
        <taxon>ecological metagenomes</taxon>
    </lineage>
</organism>
<name>A0A0F9RPI6_9ZZZZ</name>
<reference evidence="1" key="1">
    <citation type="journal article" date="2015" name="Nature">
        <title>Complex archaea that bridge the gap between prokaryotes and eukaryotes.</title>
        <authorList>
            <person name="Spang A."/>
            <person name="Saw J.H."/>
            <person name="Jorgensen S.L."/>
            <person name="Zaremba-Niedzwiedzka K."/>
            <person name="Martijn J."/>
            <person name="Lind A.E."/>
            <person name="van Eijk R."/>
            <person name="Schleper C."/>
            <person name="Guy L."/>
            <person name="Ettema T.J."/>
        </authorList>
    </citation>
    <scope>NUCLEOTIDE SEQUENCE</scope>
</reference>
<evidence type="ECO:0000313" key="1">
    <source>
        <dbReference type="EMBL" id="KKN26841.1"/>
    </source>
</evidence>
<proteinExistence type="predicted"/>
<accession>A0A0F9RPI6</accession>